<evidence type="ECO:0000313" key="2">
    <source>
        <dbReference type="EMBL" id="MEU2125337.1"/>
    </source>
</evidence>
<name>A0ABV2XHJ7_9NOCA</name>
<sequence length="163" mass="17082">MSGFELFGQPRASGLATPWSTLLAGSVSAASAIRPDAVRMVPIGSLCCTNEKSLHIRGGSEARSPGTANRPDSALELDGRPHQQRAGGAGGRLAPADQRQVDLVHEVDQHVVGRGRRAAHDEFVAEQNQGDGGDARMQRLGGYFPRAIARPSRVSHGAAASPD</sequence>
<dbReference type="Proteomes" id="UP001550535">
    <property type="component" value="Unassembled WGS sequence"/>
</dbReference>
<accession>A0ABV2XHJ7</accession>
<reference evidence="2 3" key="1">
    <citation type="submission" date="2024-06" db="EMBL/GenBank/DDBJ databases">
        <title>The Natural Products Discovery Center: Release of the First 8490 Sequenced Strains for Exploring Actinobacteria Biosynthetic Diversity.</title>
        <authorList>
            <person name="Kalkreuter E."/>
            <person name="Kautsar S.A."/>
            <person name="Yang D."/>
            <person name="Bader C.D."/>
            <person name="Teijaro C.N."/>
            <person name="Fluegel L."/>
            <person name="Davis C.M."/>
            <person name="Simpson J.R."/>
            <person name="Lauterbach L."/>
            <person name="Steele A.D."/>
            <person name="Gui C."/>
            <person name="Meng S."/>
            <person name="Li G."/>
            <person name="Viehrig K."/>
            <person name="Ye F."/>
            <person name="Su P."/>
            <person name="Kiefer A.F."/>
            <person name="Nichols A."/>
            <person name="Cepeda A.J."/>
            <person name="Yan W."/>
            <person name="Fan B."/>
            <person name="Jiang Y."/>
            <person name="Adhikari A."/>
            <person name="Zheng C.-J."/>
            <person name="Schuster L."/>
            <person name="Cowan T.M."/>
            <person name="Smanski M.J."/>
            <person name="Chevrette M.G."/>
            <person name="De Carvalho L.P.S."/>
            <person name="Shen B."/>
        </authorList>
    </citation>
    <scope>NUCLEOTIDE SEQUENCE [LARGE SCALE GENOMIC DNA]</scope>
    <source>
        <strain evidence="2 3">NPDC019434</strain>
    </source>
</reference>
<comment type="caution">
    <text evidence="2">The sequence shown here is derived from an EMBL/GenBank/DDBJ whole genome shotgun (WGS) entry which is preliminary data.</text>
</comment>
<organism evidence="2 3">
    <name type="scientific">Nocardia niwae</name>
    <dbReference type="NCBI Taxonomy" id="626084"/>
    <lineage>
        <taxon>Bacteria</taxon>
        <taxon>Bacillati</taxon>
        <taxon>Actinomycetota</taxon>
        <taxon>Actinomycetes</taxon>
        <taxon>Mycobacteriales</taxon>
        <taxon>Nocardiaceae</taxon>
        <taxon>Nocardia</taxon>
    </lineage>
</organism>
<feature type="region of interest" description="Disordered" evidence="1">
    <location>
        <begin position="57"/>
        <end position="98"/>
    </location>
</feature>
<protein>
    <submittedName>
        <fullName evidence="2">Uncharacterized protein</fullName>
    </submittedName>
</protein>
<evidence type="ECO:0000313" key="3">
    <source>
        <dbReference type="Proteomes" id="UP001550535"/>
    </source>
</evidence>
<keyword evidence="3" id="KW-1185">Reference proteome</keyword>
<evidence type="ECO:0000256" key="1">
    <source>
        <dbReference type="SAM" id="MobiDB-lite"/>
    </source>
</evidence>
<dbReference type="EMBL" id="JBEYBR010000083">
    <property type="protein sequence ID" value="MEU2125337.1"/>
    <property type="molecule type" value="Genomic_DNA"/>
</dbReference>
<proteinExistence type="predicted"/>
<gene>
    <name evidence="2" type="ORF">ABZ507_26335</name>
</gene>
<dbReference type="RefSeq" id="WP_357992959.1">
    <property type="nucleotide sequence ID" value="NZ_JBEYBR010000083.1"/>
</dbReference>